<gene>
    <name evidence="11" type="ORF">ESCO_001575</name>
</gene>
<keyword evidence="5" id="KW-0732">Signal</keyword>
<keyword evidence="7" id="KW-0862">Zinc</keyword>
<sequence length="279" mass="31751">MGAMGAMMPHYDVVDVVEDAPKMCGFEPTPEDYALMRQVVEEERQEDLVMHRRRFEPSSVININTFFHIVVESEAVKHALTDDTMRLQLDIMNKDYARAGFSFTLVAITRTVNRKWVREIQIVNMRRALHAGSWRDLNLYFIPTFPLFGVCSLPSRPADFDPGRLDLDGCIIRADTVPGGDLPNFNMGRTAVHEVGHWLGLFHTFEGGCDGNGDFVDDTPAQKNATGGCPQSRDSCPHRPGVDPIHNFMDYSHDWCYSEFTPGQIRRMHDVWKKFRSAL</sequence>
<dbReference type="Proteomes" id="UP000053831">
    <property type="component" value="Unassembled WGS sequence"/>
</dbReference>
<keyword evidence="8 11" id="KW-0482">Metalloprotease</keyword>
<dbReference type="CDD" id="cd04275">
    <property type="entry name" value="ZnMc_pappalysin_like"/>
    <property type="match status" value="1"/>
</dbReference>
<evidence type="ECO:0000256" key="6">
    <source>
        <dbReference type="ARBA" id="ARBA00022801"/>
    </source>
</evidence>
<dbReference type="SUPFAM" id="SSF55486">
    <property type="entry name" value="Metalloproteases ('zincins'), catalytic domain"/>
    <property type="match status" value="1"/>
</dbReference>
<evidence type="ECO:0000313" key="12">
    <source>
        <dbReference type="Proteomes" id="UP000053831"/>
    </source>
</evidence>
<dbReference type="EMBL" id="LGSR01000006">
    <property type="protein sequence ID" value="KOS22294.1"/>
    <property type="molecule type" value="Genomic_DNA"/>
</dbReference>
<reference evidence="11 12" key="1">
    <citation type="submission" date="2015-07" db="EMBL/GenBank/DDBJ databases">
        <title>The genome of the fungus Escovopsis weberi, a specialized disease agent of ant agriculture.</title>
        <authorList>
            <person name="de Man T.J."/>
            <person name="Stajich J.E."/>
            <person name="Kubicek C.P."/>
            <person name="Chenthamara K."/>
            <person name="Atanasova L."/>
            <person name="Druzhinina I.S."/>
            <person name="Birnbaum S."/>
            <person name="Barribeau S.M."/>
            <person name="Teiling C."/>
            <person name="Suen G."/>
            <person name="Currie C."/>
            <person name="Gerardo N.M."/>
        </authorList>
    </citation>
    <scope>NUCLEOTIDE SEQUENCE [LARGE SCALE GENOMIC DNA]</scope>
</reference>
<dbReference type="Gene3D" id="3.40.390.10">
    <property type="entry name" value="Collagenase (Catalytic Domain)"/>
    <property type="match status" value="1"/>
</dbReference>
<organism evidence="11 12">
    <name type="scientific">Escovopsis weberi</name>
    <dbReference type="NCBI Taxonomy" id="150374"/>
    <lineage>
        <taxon>Eukaryota</taxon>
        <taxon>Fungi</taxon>
        <taxon>Dikarya</taxon>
        <taxon>Ascomycota</taxon>
        <taxon>Pezizomycotina</taxon>
        <taxon>Sordariomycetes</taxon>
        <taxon>Hypocreomycetidae</taxon>
        <taxon>Hypocreales</taxon>
        <taxon>Hypocreaceae</taxon>
        <taxon>Escovopsis</taxon>
    </lineage>
</organism>
<dbReference type="GO" id="GO:0008237">
    <property type="term" value="F:metallopeptidase activity"/>
    <property type="evidence" value="ECO:0007669"/>
    <property type="project" value="UniProtKB-KW"/>
</dbReference>
<dbReference type="OrthoDB" id="536211at2759"/>
<feature type="domain" description="Peptidase M43 pregnancy-associated plasma-A" evidence="10">
    <location>
        <begin position="187"/>
        <end position="271"/>
    </location>
</feature>
<evidence type="ECO:0000256" key="2">
    <source>
        <dbReference type="ARBA" id="ARBA00008721"/>
    </source>
</evidence>
<comment type="similarity">
    <text evidence="2">Belongs to the peptidase M43B family.</text>
</comment>
<comment type="caution">
    <text evidence="11">The sequence shown here is derived from an EMBL/GenBank/DDBJ whole genome shotgun (WGS) entry which is preliminary data.</text>
</comment>
<dbReference type="PANTHER" id="PTHR47466:SF1">
    <property type="entry name" value="METALLOPROTEASE MEP1 (AFU_ORTHOLOGUE AFUA_1G07730)-RELATED"/>
    <property type="match status" value="1"/>
</dbReference>
<dbReference type="Pfam" id="PF05572">
    <property type="entry name" value="Peptidase_M43"/>
    <property type="match status" value="1"/>
</dbReference>
<keyword evidence="9" id="KW-1015">Disulfide bond</keyword>
<dbReference type="AlphaFoldDB" id="A0A0M8N7H6"/>
<dbReference type="GO" id="GO:0046872">
    <property type="term" value="F:metal ion binding"/>
    <property type="evidence" value="ECO:0007669"/>
    <property type="project" value="UniProtKB-KW"/>
</dbReference>
<name>A0A0M8N7H6_ESCWE</name>
<proteinExistence type="inferred from homology"/>
<keyword evidence="12" id="KW-1185">Reference proteome</keyword>
<evidence type="ECO:0000259" key="10">
    <source>
        <dbReference type="Pfam" id="PF05572"/>
    </source>
</evidence>
<evidence type="ECO:0000256" key="3">
    <source>
        <dbReference type="ARBA" id="ARBA00022670"/>
    </source>
</evidence>
<comment type="function">
    <text evidence="1">Secreted metalloproteinase that allows assimilation of proteinaceous substrates.</text>
</comment>
<evidence type="ECO:0000256" key="7">
    <source>
        <dbReference type="ARBA" id="ARBA00022833"/>
    </source>
</evidence>
<keyword evidence="3 11" id="KW-0645">Protease</keyword>
<dbReference type="InterPro" id="IPR024079">
    <property type="entry name" value="MetalloPept_cat_dom_sf"/>
</dbReference>
<keyword evidence="4" id="KW-0479">Metal-binding</keyword>
<dbReference type="InterPro" id="IPR008754">
    <property type="entry name" value="Peptidase_M43"/>
</dbReference>
<dbReference type="STRING" id="150374.A0A0M8N7H6"/>
<protein>
    <submittedName>
        <fullName evidence="11">Extracellular metalloprotease</fullName>
    </submittedName>
</protein>
<evidence type="ECO:0000256" key="1">
    <source>
        <dbReference type="ARBA" id="ARBA00003174"/>
    </source>
</evidence>
<evidence type="ECO:0000256" key="5">
    <source>
        <dbReference type="ARBA" id="ARBA00022729"/>
    </source>
</evidence>
<dbReference type="PANTHER" id="PTHR47466">
    <property type="match status" value="1"/>
</dbReference>
<evidence type="ECO:0000256" key="8">
    <source>
        <dbReference type="ARBA" id="ARBA00023049"/>
    </source>
</evidence>
<accession>A0A0M8N7H6</accession>
<dbReference type="GO" id="GO:0006508">
    <property type="term" value="P:proteolysis"/>
    <property type="evidence" value="ECO:0007669"/>
    <property type="project" value="UniProtKB-KW"/>
</dbReference>
<keyword evidence="6" id="KW-0378">Hydrolase</keyword>
<evidence type="ECO:0000256" key="9">
    <source>
        <dbReference type="ARBA" id="ARBA00023157"/>
    </source>
</evidence>
<evidence type="ECO:0000256" key="4">
    <source>
        <dbReference type="ARBA" id="ARBA00022723"/>
    </source>
</evidence>
<evidence type="ECO:0000313" key="11">
    <source>
        <dbReference type="EMBL" id="KOS22294.1"/>
    </source>
</evidence>